<protein>
    <recommendedName>
        <fullName evidence="10">Thiol-specific monooxygenase</fullName>
    </recommendedName>
</protein>
<dbReference type="InterPro" id="IPR036188">
    <property type="entry name" value="FAD/NAD-bd_sf"/>
</dbReference>
<dbReference type="SUPFAM" id="SSF51905">
    <property type="entry name" value="FAD/NAD(P)-binding domain"/>
    <property type="match status" value="2"/>
</dbReference>
<dbReference type="GO" id="GO:0004499">
    <property type="term" value="F:N,N-dimethylaniline monooxygenase activity"/>
    <property type="evidence" value="ECO:0007669"/>
    <property type="project" value="InterPro"/>
</dbReference>
<sequence>MPSGSQVPNSRRFDIKNVAIIGAGPCGLSAAKYLIAQNTFEKIVIFEQQSEVGGVWNYSRDISSNANEHVPQVSSDCPPDVPLKLDKAPPVFPSPMYETLHTNIPRALMPFTDSAFHSDLLIFPSRQDVQEYLVSYSQDVRHLIQFSTPVEDVRLREVDGNDRWDVDAISLVTGEITSSTYDAIVVASGHYSVVYVPDIDGIEGFHKAYPGTISHSKYYRVPEPFTNKKVVVVGNAASGLDIAAQISRVCQKPLLLSVRTPTSPDNLEWTGAEEVPQIEEFLVAERSVRFQGGRVEKGIDAVIFATGYLYSYPFLKSLNPPAVTDGRRVHGVYKHLFHIDHPTMVFPGLPIKVVPLPLSQSQAAIVSRTWANLLPLPSVADMRKWEDEEAERRGPKYHVWPVGGDSEYINSVHSWVTKSGTPGKEPPHWGPELCWQRTIHAKAKIRFELEGRTAKSLEELGFEYQPDGDCHKQNKNGSGLLRLLISGSNELRSPG</sequence>
<evidence type="ECO:0000313" key="9">
    <source>
        <dbReference type="Proteomes" id="UP001321749"/>
    </source>
</evidence>
<evidence type="ECO:0000313" key="8">
    <source>
        <dbReference type="EMBL" id="KAK4460869.1"/>
    </source>
</evidence>
<dbReference type="Gene3D" id="3.50.50.60">
    <property type="entry name" value="FAD/NAD(P)-binding domain"/>
    <property type="match status" value="2"/>
</dbReference>
<dbReference type="Pfam" id="PF13450">
    <property type="entry name" value="NAD_binding_8"/>
    <property type="match status" value="1"/>
</dbReference>
<keyword evidence="9" id="KW-1185">Reference proteome</keyword>
<keyword evidence="6" id="KW-0560">Oxidoreductase</keyword>
<name>A0AAV9HLE3_9PEZI</name>
<accession>A0AAV9HLE3</accession>
<reference evidence="8" key="2">
    <citation type="submission" date="2023-06" db="EMBL/GenBank/DDBJ databases">
        <authorList>
            <consortium name="Lawrence Berkeley National Laboratory"/>
            <person name="Mondo S.J."/>
            <person name="Hensen N."/>
            <person name="Bonometti L."/>
            <person name="Westerberg I."/>
            <person name="Brannstrom I.O."/>
            <person name="Guillou S."/>
            <person name="Cros-Aarteil S."/>
            <person name="Calhoun S."/>
            <person name="Haridas S."/>
            <person name="Kuo A."/>
            <person name="Pangilinan J."/>
            <person name="Riley R."/>
            <person name="Labutti K."/>
            <person name="Andreopoulos B."/>
            <person name="Lipzen A."/>
            <person name="Chen C."/>
            <person name="Yanf M."/>
            <person name="Daum C."/>
            <person name="Ng V."/>
            <person name="Clum A."/>
            <person name="Steindorff A."/>
            <person name="Ohm R."/>
            <person name="Martin F."/>
            <person name="Silar P."/>
            <person name="Natvig D."/>
            <person name="Lalanne C."/>
            <person name="Gautier V."/>
            <person name="Ament-Velasquez S.L."/>
            <person name="Kruys A."/>
            <person name="Hutchinson M.I."/>
            <person name="Powell A.J."/>
            <person name="Barry K."/>
            <person name="Miller A.N."/>
            <person name="Grigoriev I.V."/>
            <person name="Debuchy R."/>
            <person name="Gladieux P."/>
            <person name="Thoren M.H."/>
            <person name="Johannesson H."/>
        </authorList>
    </citation>
    <scope>NUCLEOTIDE SEQUENCE</scope>
    <source>
        <strain evidence="8">PSN324</strain>
    </source>
</reference>
<dbReference type="InterPro" id="IPR050346">
    <property type="entry name" value="FMO-like"/>
</dbReference>
<dbReference type="PRINTS" id="PR00419">
    <property type="entry name" value="ADXRDTASE"/>
</dbReference>
<evidence type="ECO:0000256" key="1">
    <source>
        <dbReference type="ARBA" id="ARBA00001974"/>
    </source>
</evidence>
<evidence type="ECO:0000256" key="6">
    <source>
        <dbReference type="ARBA" id="ARBA00023002"/>
    </source>
</evidence>
<gene>
    <name evidence="8" type="ORF">QBC42DRAFT_331455</name>
</gene>
<evidence type="ECO:0000256" key="7">
    <source>
        <dbReference type="ARBA" id="ARBA00023033"/>
    </source>
</evidence>
<keyword evidence="5" id="KW-0521">NADP</keyword>
<organism evidence="8 9">
    <name type="scientific">Cladorrhinum samala</name>
    <dbReference type="NCBI Taxonomy" id="585594"/>
    <lineage>
        <taxon>Eukaryota</taxon>
        <taxon>Fungi</taxon>
        <taxon>Dikarya</taxon>
        <taxon>Ascomycota</taxon>
        <taxon>Pezizomycotina</taxon>
        <taxon>Sordariomycetes</taxon>
        <taxon>Sordariomycetidae</taxon>
        <taxon>Sordariales</taxon>
        <taxon>Podosporaceae</taxon>
        <taxon>Cladorrhinum</taxon>
    </lineage>
</organism>
<keyword evidence="3" id="KW-0285">Flavoprotein</keyword>
<comment type="caution">
    <text evidence="8">The sequence shown here is derived from an EMBL/GenBank/DDBJ whole genome shotgun (WGS) entry which is preliminary data.</text>
</comment>
<dbReference type="InterPro" id="IPR020946">
    <property type="entry name" value="Flavin_mOase-like"/>
</dbReference>
<keyword evidence="4" id="KW-0274">FAD</keyword>
<comment type="cofactor">
    <cofactor evidence="1">
        <name>FAD</name>
        <dbReference type="ChEBI" id="CHEBI:57692"/>
    </cofactor>
</comment>
<dbReference type="AlphaFoldDB" id="A0AAV9HLE3"/>
<dbReference type="GO" id="GO:0050661">
    <property type="term" value="F:NADP binding"/>
    <property type="evidence" value="ECO:0007669"/>
    <property type="project" value="InterPro"/>
</dbReference>
<evidence type="ECO:0000256" key="5">
    <source>
        <dbReference type="ARBA" id="ARBA00022857"/>
    </source>
</evidence>
<evidence type="ECO:0000256" key="2">
    <source>
        <dbReference type="ARBA" id="ARBA00009183"/>
    </source>
</evidence>
<dbReference type="FunFam" id="3.50.50.60:FF:000138">
    <property type="entry name" value="Flavin-containing monooxygenase"/>
    <property type="match status" value="1"/>
</dbReference>
<dbReference type="PANTHER" id="PTHR23023">
    <property type="entry name" value="DIMETHYLANILINE MONOOXYGENASE"/>
    <property type="match status" value="1"/>
</dbReference>
<dbReference type="Pfam" id="PF00743">
    <property type="entry name" value="FMO-like"/>
    <property type="match status" value="2"/>
</dbReference>
<reference evidence="8" key="1">
    <citation type="journal article" date="2023" name="Mol. Phylogenet. Evol.">
        <title>Genome-scale phylogeny and comparative genomics of the fungal order Sordariales.</title>
        <authorList>
            <person name="Hensen N."/>
            <person name="Bonometti L."/>
            <person name="Westerberg I."/>
            <person name="Brannstrom I.O."/>
            <person name="Guillou S."/>
            <person name="Cros-Aarteil S."/>
            <person name="Calhoun S."/>
            <person name="Haridas S."/>
            <person name="Kuo A."/>
            <person name="Mondo S."/>
            <person name="Pangilinan J."/>
            <person name="Riley R."/>
            <person name="LaButti K."/>
            <person name="Andreopoulos B."/>
            <person name="Lipzen A."/>
            <person name="Chen C."/>
            <person name="Yan M."/>
            <person name="Daum C."/>
            <person name="Ng V."/>
            <person name="Clum A."/>
            <person name="Steindorff A."/>
            <person name="Ohm R.A."/>
            <person name="Martin F."/>
            <person name="Silar P."/>
            <person name="Natvig D.O."/>
            <person name="Lalanne C."/>
            <person name="Gautier V."/>
            <person name="Ament-Velasquez S.L."/>
            <person name="Kruys A."/>
            <person name="Hutchinson M.I."/>
            <person name="Powell A.J."/>
            <person name="Barry K."/>
            <person name="Miller A.N."/>
            <person name="Grigoriev I.V."/>
            <person name="Debuchy R."/>
            <person name="Gladieux P."/>
            <person name="Hiltunen Thoren M."/>
            <person name="Johannesson H."/>
        </authorList>
    </citation>
    <scope>NUCLEOTIDE SEQUENCE</scope>
    <source>
        <strain evidence="8">PSN324</strain>
    </source>
</reference>
<dbReference type="EMBL" id="MU865003">
    <property type="protein sequence ID" value="KAK4460869.1"/>
    <property type="molecule type" value="Genomic_DNA"/>
</dbReference>
<evidence type="ECO:0000256" key="4">
    <source>
        <dbReference type="ARBA" id="ARBA00022827"/>
    </source>
</evidence>
<evidence type="ECO:0008006" key="10">
    <source>
        <dbReference type="Google" id="ProtNLM"/>
    </source>
</evidence>
<proteinExistence type="inferred from homology"/>
<keyword evidence="7" id="KW-0503">Monooxygenase</keyword>
<dbReference type="GO" id="GO:0050660">
    <property type="term" value="F:flavin adenine dinucleotide binding"/>
    <property type="evidence" value="ECO:0007669"/>
    <property type="project" value="InterPro"/>
</dbReference>
<dbReference type="Proteomes" id="UP001321749">
    <property type="component" value="Unassembled WGS sequence"/>
</dbReference>
<evidence type="ECO:0000256" key="3">
    <source>
        <dbReference type="ARBA" id="ARBA00022630"/>
    </source>
</evidence>
<comment type="similarity">
    <text evidence="2">Belongs to the FMO family.</text>
</comment>